<keyword evidence="3" id="KW-1185">Reference proteome</keyword>
<dbReference type="InterPro" id="IPR001893">
    <property type="entry name" value="Cys-rich_GLG1_repeat"/>
</dbReference>
<dbReference type="Proteomes" id="UP001431010">
    <property type="component" value="Chromosome"/>
</dbReference>
<protein>
    <submittedName>
        <fullName evidence="2">Cysteine rich repeat-containing protein</fullName>
    </submittedName>
</protein>
<name>A0ABY3RDD8_9BRAD</name>
<gene>
    <name evidence="2" type="ORF">LQG66_02720</name>
</gene>
<dbReference type="RefSeq" id="WP_231323144.1">
    <property type="nucleotide sequence ID" value="NZ_CP088156.1"/>
</dbReference>
<accession>A0ABY3RDD8</accession>
<feature type="signal peptide" evidence="1">
    <location>
        <begin position="1"/>
        <end position="22"/>
    </location>
</feature>
<organism evidence="2 3">
    <name type="scientific">Bradyrhizobium ontarionense</name>
    <dbReference type="NCBI Taxonomy" id="2898149"/>
    <lineage>
        <taxon>Bacteria</taxon>
        <taxon>Pseudomonadati</taxon>
        <taxon>Pseudomonadota</taxon>
        <taxon>Alphaproteobacteria</taxon>
        <taxon>Hyphomicrobiales</taxon>
        <taxon>Nitrobacteraceae</taxon>
        <taxon>Bradyrhizobium</taxon>
    </lineage>
</organism>
<reference evidence="2" key="1">
    <citation type="journal article" date="2024" name="Antonie Van Leeuwenhoek">
        <title>Bradyrhizobium ontarionense sp. nov., a novel bacterial symbiont isolated from Aeschynomene indica (Indian jointvetch), harbours photosynthesis, nitrogen fixation and nitrous oxide (N2O) reductase genes.</title>
        <authorList>
            <person name="Bromfield E.S.P."/>
            <person name="Cloutier S."/>
        </authorList>
    </citation>
    <scope>NUCLEOTIDE SEQUENCE</scope>
    <source>
        <strain evidence="2">A19</strain>
    </source>
</reference>
<proteinExistence type="predicted"/>
<dbReference type="Pfam" id="PF00839">
    <property type="entry name" value="Cys_rich_FGFR"/>
    <property type="match status" value="1"/>
</dbReference>
<evidence type="ECO:0000313" key="2">
    <source>
        <dbReference type="EMBL" id="UFZ05254.1"/>
    </source>
</evidence>
<dbReference type="EMBL" id="CP088156">
    <property type="protein sequence ID" value="UFZ05254.1"/>
    <property type="molecule type" value="Genomic_DNA"/>
</dbReference>
<sequence>MSKRAIAILFTTLLGVAGAAFAQLPTDEQRAACQADYIKFCSDTLPGGGRIVACLMRNYAQLTDTCKKVLDAARND</sequence>
<keyword evidence="1" id="KW-0732">Signal</keyword>
<feature type="chain" id="PRO_5046485960" evidence="1">
    <location>
        <begin position="23"/>
        <end position="76"/>
    </location>
</feature>
<evidence type="ECO:0000313" key="3">
    <source>
        <dbReference type="Proteomes" id="UP001431010"/>
    </source>
</evidence>
<evidence type="ECO:0000256" key="1">
    <source>
        <dbReference type="SAM" id="SignalP"/>
    </source>
</evidence>